<evidence type="ECO:0000313" key="1">
    <source>
        <dbReference type="Proteomes" id="UP000095286"/>
    </source>
</evidence>
<protein>
    <submittedName>
        <fullName evidence="2">DUF4485 domain-containing protein</fullName>
    </submittedName>
</protein>
<proteinExistence type="predicted"/>
<dbReference type="Proteomes" id="UP000095286">
    <property type="component" value="Unplaced"/>
</dbReference>
<accession>A0AC35TNF5</accession>
<sequence>MLRIMEAIQRKRLIQKLNDEYQQELDHNLAEGTANAIAVSELLKSNAAKGINDKMADSPSSQNCKKISFCPTLTMREVADKVDQKVQEKKKFMAFISYLDSKFTVLQKKALKITWRRLSEAPRTSKKGMLFIMQKIFDNLIEANPEISNIFYKSAFLSCIEDRRKIASQSKSNSPFDENEGKHKLKNIVTIRDHAQILLEFVNTSVCALFDIPYNGTQMTPTSLGCQHSRLIALGFDRNWLHQLGEIFAEVMFSQECVRAFPHAPAAWSLFCVTFTDRFFVETRWKNASTKICSEYVPRPFPTSFSLQSMSSLNHSNYNNSSSLQSNKKKKCLRQKSSKGLSTVSMNTITLKDKSCV</sequence>
<organism evidence="1 2">
    <name type="scientific">Rhabditophanes sp. KR3021</name>
    <dbReference type="NCBI Taxonomy" id="114890"/>
    <lineage>
        <taxon>Eukaryota</taxon>
        <taxon>Metazoa</taxon>
        <taxon>Ecdysozoa</taxon>
        <taxon>Nematoda</taxon>
        <taxon>Chromadorea</taxon>
        <taxon>Rhabditida</taxon>
        <taxon>Tylenchina</taxon>
        <taxon>Panagrolaimomorpha</taxon>
        <taxon>Strongyloidoidea</taxon>
        <taxon>Alloionematidae</taxon>
        <taxon>Rhabditophanes</taxon>
    </lineage>
</organism>
<reference evidence="2" key="1">
    <citation type="submission" date="2016-11" db="UniProtKB">
        <authorList>
            <consortium name="WormBaseParasite"/>
        </authorList>
    </citation>
    <scope>IDENTIFICATION</scope>
    <source>
        <strain evidence="2">KR3021</strain>
    </source>
</reference>
<evidence type="ECO:0000313" key="2">
    <source>
        <dbReference type="WBParaSite" id="RSKR_0000257700.1"/>
    </source>
</evidence>
<dbReference type="WBParaSite" id="RSKR_0000257700.1">
    <property type="protein sequence ID" value="RSKR_0000257700.1"/>
    <property type="gene ID" value="RSKR_0000257700"/>
</dbReference>
<name>A0AC35TNF5_9BILA</name>